<reference evidence="2" key="1">
    <citation type="submission" date="2022-11" db="EMBL/GenBank/DDBJ databases">
        <authorList>
            <person name="Morgan W.R."/>
            <person name="Tartar A."/>
        </authorList>
    </citation>
    <scope>NUCLEOTIDE SEQUENCE</scope>
    <source>
        <strain evidence="2">ARSEF 373</strain>
    </source>
</reference>
<evidence type="ECO:0000256" key="1">
    <source>
        <dbReference type="SAM" id="MobiDB-lite"/>
    </source>
</evidence>
<feature type="compositionally biased region" description="Basic and acidic residues" evidence="1">
    <location>
        <begin position="20"/>
        <end position="30"/>
    </location>
</feature>
<proteinExistence type="predicted"/>
<evidence type="ECO:0000313" key="3">
    <source>
        <dbReference type="Proteomes" id="UP001146120"/>
    </source>
</evidence>
<keyword evidence="3" id="KW-1185">Reference proteome</keyword>
<gene>
    <name evidence="2" type="ORF">N0F65_000295</name>
</gene>
<feature type="region of interest" description="Disordered" evidence="1">
    <location>
        <begin position="1"/>
        <end position="30"/>
    </location>
</feature>
<name>A0AAV2Z526_9STRA</name>
<organism evidence="2 3">
    <name type="scientific">Lagenidium giganteum</name>
    <dbReference type="NCBI Taxonomy" id="4803"/>
    <lineage>
        <taxon>Eukaryota</taxon>
        <taxon>Sar</taxon>
        <taxon>Stramenopiles</taxon>
        <taxon>Oomycota</taxon>
        <taxon>Peronosporomycetes</taxon>
        <taxon>Pythiales</taxon>
        <taxon>Pythiaceae</taxon>
    </lineage>
</organism>
<dbReference type="EMBL" id="DAKRPA010000037">
    <property type="protein sequence ID" value="DBA02048.1"/>
    <property type="molecule type" value="Genomic_DNA"/>
</dbReference>
<protein>
    <recommendedName>
        <fullName evidence="4">DASH complex subunit DAD2</fullName>
    </recommendedName>
</protein>
<dbReference type="AlphaFoldDB" id="A0AAV2Z526"/>
<reference evidence="2" key="2">
    <citation type="journal article" date="2023" name="Microbiol Resour">
        <title>Decontamination and Annotation of the Draft Genome Sequence of the Oomycete Lagenidium giganteum ARSEF 373.</title>
        <authorList>
            <person name="Morgan W.R."/>
            <person name="Tartar A."/>
        </authorList>
    </citation>
    <scope>NUCLEOTIDE SEQUENCE</scope>
    <source>
        <strain evidence="2">ARSEF 373</strain>
    </source>
</reference>
<sequence length="93" mass="10440">MEVDEAATTTVDVDDQAVVDAHDDATQQKEQDPYVQALQQKAESYEVCVAAVNNITDSLLELSTNLDKMKASAQRLNAFTTAWLRVWRRPDNQ</sequence>
<evidence type="ECO:0008006" key="4">
    <source>
        <dbReference type="Google" id="ProtNLM"/>
    </source>
</evidence>
<evidence type="ECO:0000313" key="2">
    <source>
        <dbReference type="EMBL" id="DBA02048.1"/>
    </source>
</evidence>
<comment type="caution">
    <text evidence="2">The sequence shown here is derived from an EMBL/GenBank/DDBJ whole genome shotgun (WGS) entry which is preliminary data.</text>
</comment>
<dbReference type="Proteomes" id="UP001146120">
    <property type="component" value="Unassembled WGS sequence"/>
</dbReference>
<accession>A0AAV2Z526</accession>
<feature type="compositionally biased region" description="Low complexity" evidence="1">
    <location>
        <begin position="1"/>
        <end position="11"/>
    </location>
</feature>